<keyword evidence="3" id="KW-1185">Reference proteome</keyword>
<evidence type="ECO:0000256" key="1">
    <source>
        <dbReference type="SAM" id="MobiDB-lite"/>
    </source>
</evidence>
<evidence type="ECO:0008006" key="4">
    <source>
        <dbReference type="Google" id="ProtNLM"/>
    </source>
</evidence>
<proteinExistence type="predicted"/>
<dbReference type="EMBL" id="NMUQ01000001">
    <property type="protein sequence ID" value="OXM17220.1"/>
    <property type="molecule type" value="Genomic_DNA"/>
</dbReference>
<dbReference type="RefSeq" id="WP_089524295.1">
    <property type="nucleotide sequence ID" value="NZ_NMUQ01000001.1"/>
</dbReference>
<feature type="region of interest" description="Disordered" evidence="1">
    <location>
        <begin position="1"/>
        <end position="21"/>
    </location>
</feature>
<organism evidence="2 3">
    <name type="scientific">Paenibacillus herberti</name>
    <dbReference type="NCBI Taxonomy" id="1619309"/>
    <lineage>
        <taxon>Bacteria</taxon>
        <taxon>Bacillati</taxon>
        <taxon>Bacillota</taxon>
        <taxon>Bacilli</taxon>
        <taxon>Bacillales</taxon>
        <taxon>Paenibacillaceae</taxon>
        <taxon>Paenibacillus</taxon>
    </lineage>
</organism>
<name>A0A229P548_9BACL</name>
<dbReference type="AlphaFoldDB" id="A0A229P548"/>
<gene>
    <name evidence="2" type="ORF">CGZ75_11605</name>
</gene>
<accession>A0A229P548</accession>
<dbReference type="Proteomes" id="UP000215145">
    <property type="component" value="Unassembled WGS sequence"/>
</dbReference>
<protein>
    <recommendedName>
        <fullName evidence="4">BclB domain-containing protein</fullName>
    </recommendedName>
</protein>
<comment type="caution">
    <text evidence="2">The sequence shown here is derived from an EMBL/GenBank/DDBJ whole genome shotgun (WGS) entry which is preliminary data.</text>
</comment>
<evidence type="ECO:0000313" key="3">
    <source>
        <dbReference type="Proteomes" id="UP000215145"/>
    </source>
</evidence>
<feature type="compositionally biased region" description="Polar residues" evidence="1">
    <location>
        <begin position="1"/>
        <end position="10"/>
    </location>
</feature>
<reference evidence="2 3" key="1">
    <citation type="submission" date="2017-07" db="EMBL/GenBank/DDBJ databases">
        <title>Paenibacillus herberti R33 genome sequencing and assembly.</title>
        <authorList>
            <person name="Su W."/>
        </authorList>
    </citation>
    <scope>NUCLEOTIDE SEQUENCE [LARGE SCALE GENOMIC DNA]</scope>
    <source>
        <strain evidence="2 3">R33</strain>
    </source>
</reference>
<dbReference type="OrthoDB" id="1685113at2"/>
<evidence type="ECO:0000313" key="2">
    <source>
        <dbReference type="EMBL" id="OXM17220.1"/>
    </source>
</evidence>
<sequence length="524" mass="54637">MNHNSGTKTKPVSYKPHSQEHCKPCPTPPHRNCIILFTPLQADIFEGLLDDLIASIQSIYIPPAGPLPNVLKVLQNLFKVMRLSLRDQAGLFAATELNITAYEQSEGWSDALIAATGQTLTELYAFSLLACVSAPVKDGWVIRIRLAETNLAGITNIVPPATPGTLVVLDGGNTTTSLSLNKLTGLPAQGAIPIINFTSEGIPVTTNSLGQNVSIVLANNLGEDNFAFSVPQSSTITSITASFSPLPTTISGATITVQVQLCRALPDISLYQPFVAIPGTVASLSPGLFGSITENFSCQINQTGLSIPVDAEDRLVLVFTISSSEPNPVPDVLLGTLEGTITFVPTQGVAIGQIVPFASRLTVDLSGNATAEALTLGVVGFGNSNTQINSNPGTLSPVNASGFMAFTVPIQQGGTLTSLAAYFSLTSGSILPESPATVVAVYRFTNTSSQAAVLSFDAITNLSILPPGTYTETSPASHGTLTGLNVPVNAGDRLLIVFSMNFTFIAGAITGWGSGGAFIELNSD</sequence>